<reference evidence="3 4" key="1">
    <citation type="submission" date="2019-02" db="EMBL/GenBank/DDBJ databases">
        <title>Genome sequencing of the rare red list fungi Hericium alpestre (H. flagellum).</title>
        <authorList>
            <person name="Buettner E."/>
            <person name="Kellner H."/>
        </authorList>
    </citation>
    <scope>NUCLEOTIDE SEQUENCE [LARGE SCALE GENOMIC DNA]</scope>
    <source>
        <strain evidence="3 4">DSM 108284</strain>
    </source>
</reference>
<protein>
    <submittedName>
        <fullName evidence="3">Uncharacterized protein</fullName>
    </submittedName>
</protein>
<proteinExistence type="predicted"/>
<keyword evidence="2" id="KW-0812">Transmembrane</keyword>
<feature type="transmembrane region" description="Helical" evidence="2">
    <location>
        <begin position="44"/>
        <end position="69"/>
    </location>
</feature>
<name>A0A4Z0A8R4_9AGAM</name>
<keyword evidence="4" id="KW-1185">Reference proteome</keyword>
<keyword evidence="2" id="KW-1133">Transmembrane helix</keyword>
<evidence type="ECO:0000313" key="3">
    <source>
        <dbReference type="EMBL" id="TFY82319.1"/>
    </source>
</evidence>
<evidence type="ECO:0000313" key="4">
    <source>
        <dbReference type="Proteomes" id="UP000298061"/>
    </source>
</evidence>
<gene>
    <name evidence="3" type="ORF">EWM64_g1691</name>
</gene>
<dbReference type="EMBL" id="SFCI01000119">
    <property type="protein sequence ID" value="TFY82319.1"/>
    <property type="molecule type" value="Genomic_DNA"/>
</dbReference>
<evidence type="ECO:0000256" key="1">
    <source>
        <dbReference type="SAM" id="Coils"/>
    </source>
</evidence>
<dbReference type="STRING" id="135208.A0A4Z0A8R4"/>
<feature type="coiled-coil region" evidence="1">
    <location>
        <begin position="178"/>
        <end position="205"/>
    </location>
</feature>
<keyword evidence="2" id="KW-0472">Membrane</keyword>
<organism evidence="3 4">
    <name type="scientific">Hericium alpestre</name>
    <dbReference type="NCBI Taxonomy" id="135208"/>
    <lineage>
        <taxon>Eukaryota</taxon>
        <taxon>Fungi</taxon>
        <taxon>Dikarya</taxon>
        <taxon>Basidiomycota</taxon>
        <taxon>Agaricomycotina</taxon>
        <taxon>Agaricomycetes</taxon>
        <taxon>Russulales</taxon>
        <taxon>Hericiaceae</taxon>
        <taxon>Hericium</taxon>
    </lineage>
</organism>
<comment type="caution">
    <text evidence="3">The sequence shown here is derived from an EMBL/GenBank/DDBJ whole genome shotgun (WGS) entry which is preliminary data.</text>
</comment>
<dbReference type="OrthoDB" id="3246365at2759"/>
<accession>A0A4Z0A8R4</accession>
<keyword evidence="1" id="KW-0175">Coiled coil</keyword>
<dbReference type="Proteomes" id="UP000298061">
    <property type="component" value="Unassembled WGS sequence"/>
</dbReference>
<sequence length="248" mass="28392">MRLTTALSLLLGLGGRIAFNKFVKLREPPTIEDHVLNGLCQGVALYYFLMEFPYLAFGVAFGVAARLIINFVLNQNATECACTLLGVALGVLFTDLLSQFVEDEGLAEAHRRARYEGSIVEELPRRRRIVQFRRASSVERERHHARRRREFIDSTPSSSTTSTNSWDALDWVDPTHSMTFLEREVAALRKKASVADSERRRFKEERKWAQSQGNQARASQMGWQVKRYAALMQSFHREADLRLLEGTR</sequence>
<dbReference type="AlphaFoldDB" id="A0A4Z0A8R4"/>
<evidence type="ECO:0000256" key="2">
    <source>
        <dbReference type="SAM" id="Phobius"/>
    </source>
</evidence>